<proteinExistence type="predicted"/>
<dbReference type="AlphaFoldDB" id="A0A9J5XEK5"/>
<comment type="caution">
    <text evidence="2">The sequence shown here is derived from an EMBL/GenBank/DDBJ whole genome shotgun (WGS) entry which is preliminary data.</text>
</comment>
<evidence type="ECO:0000313" key="3">
    <source>
        <dbReference type="Proteomes" id="UP000824120"/>
    </source>
</evidence>
<feature type="region of interest" description="Disordered" evidence="1">
    <location>
        <begin position="128"/>
        <end position="157"/>
    </location>
</feature>
<organism evidence="2 3">
    <name type="scientific">Solanum commersonii</name>
    <name type="common">Commerson's wild potato</name>
    <name type="synonym">Commerson's nightshade</name>
    <dbReference type="NCBI Taxonomy" id="4109"/>
    <lineage>
        <taxon>Eukaryota</taxon>
        <taxon>Viridiplantae</taxon>
        <taxon>Streptophyta</taxon>
        <taxon>Embryophyta</taxon>
        <taxon>Tracheophyta</taxon>
        <taxon>Spermatophyta</taxon>
        <taxon>Magnoliopsida</taxon>
        <taxon>eudicotyledons</taxon>
        <taxon>Gunneridae</taxon>
        <taxon>Pentapetalae</taxon>
        <taxon>asterids</taxon>
        <taxon>lamiids</taxon>
        <taxon>Solanales</taxon>
        <taxon>Solanaceae</taxon>
        <taxon>Solanoideae</taxon>
        <taxon>Solaneae</taxon>
        <taxon>Solanum</taxon>
    </lineage>
</organism>
<feature type="compositionally biased region" description="Low complexity" evidence="1">
    <location>
        <begin position="133"/>
        <end position="144"/>
    </location>
</feature>
<dbReference type="OrthoDB" id="437338at2759"/>
<evidence type="ECO:0008006" key="4">
    <source>
        <dbReference type="Google" id="ProtNLM"/>
    </source>
</evidence>
<name>A0A9J5XEK5_SOLCO</name>
<dbReference type="PANTHER" id="PTHR34482">
    <property type="entry name" value="DNA DAMAGE-INDUCIBLE PROTEIN 1-LIKE"/>
    <property type="match status" value="1"/>
</dbReference>
<protein>
    <recommendedName>
        <fullName evidence="4">Gag-pol polyprotein</fullName>
    </recommendedName>
</protein>
<evidence type="ECO:0000256" key="1">
    <source>
        <dbReference type="SAM" id="MobiDB-lite"/>
    </source>
</evidence>
<dbReference type="EMBL" id="JACXVP010000009">
    <property type="protein sequence ID" value="KAG5586825.1"/>
    <property type="molecule type" value="Genomic_DNA"/>
</dbReference>
<dbReference type="PANTHER" id="PTHR34482:SF57">
    <property type="entry name" value="RETROTRANSPOSON GAG DOMAIN-CONTAINING PROTEIN"/>
    <property type="match status" value="1"/>
</dbReference>
<evidence type="ECO:0000313" key="2">
    <source>
        <dbReference type="EMBL" id="KAG5586825.1"/>
    </source>
</evidence>
<sequence>MKSPDFTGSSVTKDPENFMKELRKVFEVMHVIDAEQVELVVYQLKGVTRVWFDQWKNGRAEDALIKSMRVREYNLKFTQLSRYAPEMVVDMKSMMSLFVVGLSRLSSKEGKTTMLIGDMDITRLMIHQKQKGPAPSSTRAPAPRNKGEFKNQSSQNFRARLSQSQCSVARGGNETPECAKCGRNHSGVCCDGSTVCFKWGQNGHFMKECPNNRAQSSSVALPDKAAPRGTTSGTGGGVNCLMLSPVAKSKRIRQMLSPKLLEPFSVSTPVGECILAERVYRDCVNSVNHKDTMADLVKLDMTKSTNQNVVFQVSGHHGYQMNPLAQNYGFVTNRLFNHHSKNCRCMTIDHLMKAQIAKCILIIVTGNIRDNETNIDQYNAVNVEISNESLDEDEPSEENDESEFDENIDYIKDVSQNDTSVNLHNHEHGVSQMQNHILPILGHWRMRKPYHVYM</sequence>
<gene>
    <name evidence="2" type="ORF">H5410_047259</name>
</gene>
<dbReference type="Proteomes" id="UP000824120">
    <property type="component" value="Chromosome 9"/>
</dbReference>
<accession>A0A9J5XEK5</accession>
<reference evidence="2 3" key="1">
    <citation type="submission" date="2020-09" db="EMBL/GenBank/DDBJ databases">
        <title>De no assembly of potato wild relative species, Solanum commersonii.</title>
        <authorList>
            <person name="Cho K."/>
        </authorList>
    </citation>
    <scope>NUCLEOTIDE SEQUENCE [LARGE SCALE GENOMIC DNA]</scope>
    <source>
        <strain evidence="2">LZ3.2</strain>
        <tissue evidence="2">Leaf</tissue>
    </source>
</reference>
<keyword evidence="3" id="KW-1185">Reference proteome</keyword>
<dbReference type="Gene3D" id="4.10.60.10">
    <property type="entry name" value="Zinc finger, CCHC-type"/>
    <property type="match status" value="1"/>
</dbReference>